<accession>A0A7M7IWN7</accession>
<dbReference type="OrthoDB" id="6741731at2759"/>
<dbReference type="InParanoid" id="A0A7M7IWN7"/>
<evidence type="ECO:0000256" key="1">
    <source>
        <dbReference type="SAM" id="MobiDB-lite"/>
    </source>
</evidence>
<dbReference type="EnsemblMetazoa" id="XM_022787933">
    <property type="protein sequence ID" value="XP_022643668"/>
    <property type="gene ID" value="LOC111242960"/>
</dbReference>
<reference evidence="2" key="1">
    <citation type="submission" date="2021-01" db="UniProtKB">
        <authorList>
            <consortium name="EnsemblMetazoa"/>
        </authorList>
    </citation>
    <scope>IDENTIFICATION</scope>
</reference>
<feature type="region of interest" description="Disordered" evidence="1">
    <location>
        <begin position="371"/>
        <end position="396"/>
    </location>
</feature>
<proteinExistence type="predicted"/>
<protein>
    <submittedName>
        <fullName evidence="2">Uncharacterized protein</fullName>
    </submittedName>
</protein>
<dbReference type="GeneID" id="111242960"/>
<name>A0A7M7IWN7_VARDE</name>
<dbReference type="AlphaFoldDB" id="A0A7M7IWN7"/>
<evidence type="ECO:0000313" key="3">
    <source>
        <dbReference type="Proteomes" id="UP000594260"/>
    </source>
</evidence>
<organism evidence="2 3">
    <name type="scientific">Varroa destructor</name>
    <name type="common">Honeybee mite</name>
    <dbReference type="NCBI Taxonomy" id="109461"/>
    <lineage>
        <taxon>Eukaryota</taxon>
        <taxon>Metazoa</taxon>
        <taxon>Ecdysozoa</taxon>
        <taxon>Arthropoda</taxon>
        <taxon>Chelicerata</taxon>
        <taxon>Arachnida</taxon>
        <taxon>Acari</taxon>
        <taxon>Parasitiformes</taxon>
        <taxon>Mesostigmata</taxon>
        <taxon>Gamasina</taxon>
        <taxon>Dermanyssoidea</taxon>
        <taxon>Varroidae</taxon>
        <taxon>Varroa</taxon>
    </lineage>
</organism>
<dbReference type="PANTHER" id="PTHR10773">
    <property type="entry name" value="DNA-DIRECTED RNA POLYMERASES I, II, AND III SUBUNIT RPABC2"/>
    <property type="match status" value="1"/>
</dbReference>
<sequence>MSAGPVTVVRSLHKMDNLQELFTYQTAPASCASVQSSGSQTIPAGPTQLQVQVQQVQQQTTQPFANLATCSSSPCNSKESIIYATASPTTTTSSNAIQQQNHVNVQHFNYDPNTQWISMPVIPAAQTQQAAHIQQVQHTQHVGQPTQTIQIQAASSATVQSLNGVHGVNVQRAQTVATYQQPSGETINVAIIQPLFIVNDQPGLIQQLEPLPATTATLATATPGVTATIAATPISQPLQHQVQATISHTTGATAPIDTMIFPTPPPTAALMVTTEPAMVVQPPPATAILAVEKPKRKPRRPPELIKAQREEYERQKIERHSVKPPCNCKFRCFEKLSEARRIEINRQYWQLPYDKQRDFILHSVEILDVKRRKKRKPKISQSDPQLKDSGTEEASNMKVAKSGDVFKNKAGESSEVKKDMEFVYVRVGEDGTLKAVELQRSVSPHQAAEIATTTTTTTTTTKPIEPVTVATGKKLLRRNISSHEVGSDGGIDDDLKDALIDLPDTNACSQDLSQGKKFRRGWTRVYSLKGDNGKFLTVCKAMFLTTLGFPEKVDGALRFLNKQQKGDIRARSPQRGKATPMKGATAKIDREIIKNHILSYKPIVVGRKKGQIRYLPGNMSIKKMHTDFKMKYTERNVSYTIYSEVFRSLNIMFRKDAKIS</sequence>
<dbReference type="Proteomes" id="UP000594260">
    <property type="component" value="Unplaced"/>
</dbReference>
<dbReference type="RefSeq" id="XP_022643668.1">
    <property type="nucleotide sequence ID" value="XM_022787933.1"/>
</dbReference>
<dbReference type="KEGG" id="vde:111242960"/>
<dbReference type="PANTHER" id="PTHR10773:SF19">
    <property type="match status" value="1"/>
</dbReference>
<keyword evidence="3" id="KW-1185">Reference proteome</keyword>
<evidence type="ECO:0000313" key="2">
    <source>
        <dbReference type="EnsemblMetazoa" id="XP_022643668"/>
    </source>
</evidence>